<gene>
    <name evidence="3" type="ORF">SAMN05216266_103183</name>
</gene>
<dbReference type="EMBL" id="FOKG01000003">
    <property type="protein sequence ID" value="SFA99994.1"/>
    <property type="molecule type" value="Genomic_DNA"/>
</dbReference>
<dbReference type="Pfam" id="PF11716">
    <property type="entry name" value="MDMPI_N"/>
    <property type="match status" value="1"/>
</dbReference>
<name>A0A1I0XGF4_9PSEU</name>
<reference evidence="4" key="1">
    <citation type="submission" date="2016-10" db="EMBL/GenBank/DDBJ databases">
        <authorList>
            <person name="Varghese N."/>
            <person name="Submissions S."/>
        </authorList>
    </citation>
    <scope>NUCLEOTIDE SEQUENCE [LARGE SCALE GENOMIC DNA]</scope>
    <source>
        <strain evidence="4">CGMCC 4.3568</strain>
    </source>
</reference>
<evidence type="ECO:0000313" key="3">
    <source>
        <dbReference type="EMBL" id="SFA99994.1"/>
    </source>
</evidence>
<dbReference type="AlphaFoldDB" id="A0A1I0XGF4"/>
<feature type="domain" description="MDMPI C-terminal" evidence="1">
    <location>
        <begin position="97"/>
        <end position="187"/>
    </location>
</feature>
<keyword evidence="4" id="KW-1185">Reference proteome</keyword>
<protein>
    <submittedName>
        <fullName evidence="3">TIGR03083 family protein</fullName>
    </submittedName>
</protein>
<dbReference type="Pfam" id="PF07398">
    <property type="entry name" value="MDMPI_C"/>
    <property type="match status" value="1"/>
</dbReference>
<dbReference type="GO" id="GO:0046872">
    <property type="term" value="F:metal ion binding"/>
    <property type="evidence" value="ECO:0007669"/>
    <property type="project" value="InterPro"/>
</dbReference>
<dbReference type="GO" id="GO:0005886">
    <property type="term" value="C:plasma membrane"/>
    <property type="evidence" value="ECO:0007669"/>
    <property type="project" value="TreeGrafter"/>
</dbReference>
<organism evidence="3 4">
    <name type="scientific">Amycolatopsis marina</name>
    <dbReference type="NCBI Taxonomy" id="490629"/>
    <lineage>
        <taxon>Bacteria</taxon>
        <taxon>Bacillati</taxon>
        <taxon>Actinomycetota</taxon>
        <taxon>Actinomycetes</taxon>
        <taxon>Pseudonocardiales</taxon>
        <taxon>Pseudonocardiaceae</taxon>
        <taxon>Amycolatopsis</taxon>
    </lineage>
</organism>
<feature type="domain" description="Mycothiol-dependent maleylpyruvate isomerase metal-binding" evidence="2">
    <location>
        <begin position="13"/>
        <end position="81"/>
    </location>
</feature>
<sequence length="193" mass="21104">MQSWARASLADPSGELAVAGEAPRDWDALLSWWDEQRAGLVGELGGDPDAPAWLPFGEYPPTVGSLARRQAHEAAIHRLDAIIAGRGGVSMVTFDPEFAADGVDEFLTMLLPSRRTEHQSEGSVLVHATDVDRLWSLRLEPGTRLRSADPEQPFEPDLSITGVADQLYRALWGRPYRAGIVGDRSLLEPLRAP</sequence>
<dbReference type="STRING" id="490629.SAMN05216266_103183"/>
<accession>A0A1I0XGF4</accession>
<dbReference type="InterPro" id="IPR024344">
    <property type="entry name" value="MDMPI_metal-binding"/>
</dbReference>
<dbReference type="PANTHER" id="PTHR40758:SF1">
    <property type="entry name" value="CONSERVED PROTEIN"/>
    <property type="match status" value="1"/>
</dbReference>
<evidence type="ECO:0000259" key="2">
    <source>
        <dbReference type="Pfam" id="PF11716"/>
    </source>
</evidence>
<dbReference type="InterPro" id="IPR010872">
    <property type="entry name" value="MDMPI_C-term_domain"/>
</dbReference>
<dbReference type="PANTHER" id="PTHR40758">
    <property type="entry name" value="CONSERVED PROTEIN"/>
    <property type="match status" value="1"/>
</dbReference>
<proteinExistence type="predicted"/>
<evidence type="ECO:0000259" key="1">
    <source>
        <dbReference type="Pfam" id="PF07398"/>
    </source>
</evidence>
<evidence type="ECO:0000313" key="4">
    <source>
        <dbReference type="Proteomes" id="UP000243799"/>
    </source>
</evidence>
<dbReference type="Proteomes" id="UP000243799">
    <property type="component" value="Unassembled WGS sequence"/>
</dbReference>